<dbReference type="EMBL" id="FN653017">
    <property type="protein sequence ID" value="CBY21392.1"/>
    <property type="molecule type" value="Genomic_DNA"/>
</dbReference>
<feature type="domain" description="Transcriptional coactivator p15 (PC4) C-terminal" evidence="11">
    <location>
        <begin position="184"/>
        <end position="234"/>
    </location>
</feature>
<dbReference type="GO" id="GO:0005634">
    <property type="term" value="C:nucleus"/>
    <property type="evidence" value="ECO:0007669"/>
    <property type="project" value="UniProtKB-SubCell"/>
</dbReference>
<organism evidence="12 14">
    <name type="scientific">Oikopleura dioica</name>
    <name type="common">Tunicate</name>
    <dbReference type="NCBI Taxonomy" id="34765"/>
    <lineage>
        <taxon>Eukaryota</taxon>
        <taxon>Metazoa</taxon>
        <taxon>Chordata</taxon>
        <taxon>Tunicata</taxon>
        <taxon>Appendicularia</taxon>
        <taxon>Copelata</taxon>
        <taxon>Oikopleuridae</taxon>
        <taxon>Oikopleura</taxon>
    </lineage>
</organism>
<accession>E4WW88</accession>
<evidence type="ECO:0000256" key="3">
    <source>
        <dbReference type="ARBA" id="ARBA00013386"/>
    </source>
</evidence>
<evidence type="ECO:0000313" key="14">
    <source>
        <dbReference type="Proteomes" id="UP000001307"/>
    </source>
</evidence>
<evidence type="ECO:0000256" key="7">
    <source>
        <dbReference type="ARBA" id="ARBA00023242"/>
    </source>
</evidence>
<feature type="region of interest" description="Disordered" evidence="10">
    <location>
        <begin position="1"/>
        <end position="113"/>
    </location>
</feature>
<keyword evidence="5" id="KW-0238">DNA-binding</keyword>
<evidence type="ECO:0000313" key="13">
    <source>
        <dbReference type="EMBL" id="CBY33681.1"/>
    </source>
</evidence>
<feature type="compositionally biased region" description="Basic and acidic residues" evidence="10">
    <location>
        <begin position="34"/>
        <end position="72"/>
    </location>
</feature>
<dbReference type="GO" id="GO:0003713">
    <property type="term" value="F:transcription coactivator activity"/>
    <property type="evidence" value="ECO:0007669"/>
    <property type="project" value="InterPro"/>
</dbReference>
<gene>
    <name evidence="12" type="ORF">GSOID_T00009156001</name>
    <name evidence="13" type="ORF">GSOID_T00021607001</name>
</gene>
<keyword evidence="7" id="KW-0539">Nucleus</keyword>
<dbReference type="SUPFAM" id="SSF54447">
    <property type="entry name" value="ssDNA-binding transcriptional regulator domain"/>
    <property type="match status" value="2"/>
</dbReference>
<name>E4WW88_OIKDI</name>
<comment type="subcellular location">
    <subcellularLocation>
        <location evidence="1">Nucleus</location>
    </subcellularLocation>
</comment>
<dbReference type="Gene3D" id="2.30.31.10">
    <property type="entry name" value="Transcriptional Coactivator Pc4, Chain A"/>
    <property type="match status" value="2"/>
</dbReference>
<dbReference type="InterPro" id="IPR003173">
    <property type="entry name" value="PC4_C"/>
</dbReference>
<dbReference type="Proteomes" id="UP000001307">
    <property type="component" value="Unassembled WGS sequence"/>
</dbReference>
<dbReference type="GO" id="GO:0003677">
    <property type="term" value="F:DNA binding"/>
    <property type="evidence" value="ECO:0007669"/>
    <property type="project" value="UniProtKB-KW"/>
</dbReference>
<protein>
    <recommendedName>
        <fullName evidence="3">Activated RNA polymerase II transcriptional coactivator p15</fullName>
    </recommendedName>
    <alternativeName>
        <fullName evidence="9">SUB1 homolog</fullName>
    </alternativeName>
</protein>
<dbReference type="Proteomes" id="UP000011014">
    <property type="component" value="Unassembled WGS sequence"/>
</dbReference>
<dbReference type="EMBL" id="FN654436">
    <property type="protein sequence ID" value="CBY33681.1"/>
    <property type="molecule type" value="Genomic_DNA"/>
</dbReference>
<evidence type="ECO:0000256" key="5">
    <source>
        <dbReference type="ARBA" id="ARBA00023125"/>
    </source>
</evidence>
<evidence type="ECO:0000256" key="10">
    <source>
        <dbReference type="SAM" id="MobiDB-lite"/>
    </source>
</evidence>
<evidence type="ECO:0000256" key="2">
    <source>
        <dbReference type="ARBA" id="ARBA00009001"/>
    </source>
</evidence>
<evidence type="ECO:0000259" key="11">
    <source>
        <dbReference type="Pfam" id="PF02229"/>
    </source>
</evidence>
<evidence type="ECO:0000256" key="6">
    <source>
        <dbReference type="ARBA" id="ARBA00023163"/>
    </source>
</evidence>
<dbReference type="OrthoDB" id="2505440at2759"/>
<keyword evidence="6" id="KW-0804">Transcription</keyword>
<reference evidence="12 14" key="1">
    <citation type="journal article" date="2010" name="Science">
        <title>Plasticity of animal genome architecture unmasked by rapid evolution of a pelagic tunicate.</title>
        <authorList>
            <person name="Denoeud F."/>
            <person name="Henriet S."/>
            <person name="Mungpakdee S."/>
            <person name="Aury J.M."/>
            <person name="Da Silva C."/>
            <person name="Brinkmann H."/>
            <person name="Mikhaleva J."/>
            <person name="Olsen L.C."/>
            <person name="Jubin C."/>
            <person name="Canestro C."/>
            <person name="Bouquet J.M."/>
            <person name="Danks G."/>
            <person name="Poulain J."/>
            <person name="Campsteijn C."/>
            <person name="Adamski M."/>
            <person name="Cross I."/>
            <person name="Yadetie F."/>
            <person name="Muffato M."/>
            <person name="Louis A."/>
            <person name="Butcher S."/>
            <person name="Tsagkogeorga G."/>
            <person name="Konrad A."/>
            <person name="Singh S."/>
            <person name="Jensen M.F."/>
            <person name="Cong E.H."/>
            <person name="Eikeseth-Otteraa H."/>
            <person name="Noel B."/>
            <person name="Anthouard V."/>
            <person name="Porcel B.M."/>
            <person name="Kachouri-Lafond R."/>
            <person name="Nishino A."/>
            <person name="Ugolini M."/>
            <person name="Chourrout P."/>
            <person name="Nishida H."/>
            <person name="Aasland R."/>
            <person name="Huzurbazar S."/>
            <person name="Westhof E."/>
            <person name="Delsuc F."/>
            <person name="Lehrach H."/>
            <person name="Reinhardt R."/>
            <person name="Weissenbach J."/>
            <person name="Roy S.W."/>
            <person name="Artiguenave F."/>
            <person name="Postlethwait J.H."/>
            <person name="Manak J.R."/>
            <person name="Thompson E.M."/>
            <person name="Jaillon O."/>
            <person name="Du Pasquier L."/>
            <person name="Boudinot P."/>
            <person name="Liberles D.A."/>
            <person name="Volff J.N."/>
            <person name="Philippe H."/>
            <person name="Lenhard B."/>
            <person name="Roest Crollius H."/>
            <person name="Wincker P."/>
            <person name="Chourrout D."/>
        </authorList>
    </citation>
    <scope>NUCLEOTIDE SEQUENCE [LARGE SCALE GENOMIC DNA]</scope>
</reference>
<dbReference type="AlphaFoldDB" id="E4WW88"/>
<comment type="function">
    <text evidence="8">General coactivator that functions cooperatively with TAFs and mediates functional interactions between upstream activators and the general transcriptional machinery. May be involved in stabilizing the multiprotein transcription complex. Binds single-stranded DNA. Also binds, in vitro, non-specifically to double-stranded DNA (ds DNA).</text>
</comment>
<keyword evidence="4" id="KW-0805">Transcription regulation</keyword>
<keyword evidence="14" id="KW-1185">Reference proteome</keyword>
<proteinExistence type="inferred from homology"/>
<dbReference type="PANTHER" id="PTHR13215">
    <property type="entry name" value="RNA POLYMERASE II TRANSCRIPTIONAL COACTIVATOR"/>
    <property type="match status" value="1"/>
</dbReference>
<evidence type="ECO:0000256" key="9">
    <source>
        <dbReference type="ARBA" id="ARBA00031984"/>
    </source>
</evidence>
<dbReference type="InterPro" id="IPR045125">
    <property type="entry name" value="Sub1/Tcp4-like"/>
</dbReference>
<evidence type="ECO:0000256" key="1">
    <source>
        <dbReference type="ARBA" id="ARBA00004123"/>
    </source>
</evidence>
<evidence type="ECO:0000256" key="8">
    <source>
        <dbReference type="ARBA" id="ARBA00024848"/>
    </source>
</evidence>
<comment type="similarity">
    <text evidence="2">Belongs to the transcriptional coactivator PC4 family.</text>
</comment>
<dbReference type="Pfam" id="PF02229">
    <property type="entry name" value="PC4"/>
    <property type="match status" value="2"/>
</dbReference>
<dbReference type="InterPro" id="IPR009044">
    <property type="entry name" value="ssDNA-bd_transcriptional_reg"/>
</dbReference>
<sequence length="244" mass="28223">MPKFKSREILSSDSDSSGDDVPSEKPKSMSKKPAKAEKKKASVEKPRKEKKKERARDVEKPKKEKRKIEKRPISPMSEPDSPPRKKKEMDRPAKKKPAGADEPSGGVDLSSMTLIGPKRYMGPMEFKGRHYLNIREYYEDSTGMKPTKKGVALNQGEWRTLKSMFYDVDEKIINAEAEDYNPLELSDKKQIRVTKFKGKFLLIDVREFYHKDGEKMPGKKGIALKQDQYNKIKEMQEEIDGWFF</sequence>
<feature type="compositionally biased region" description="Basic and acidic residues" evidence="10">
    <location>
        <begin position="81"/>
        <end position="92"/>
    </location>
</feature>
<evidence type="ECO:0000256" key="4">
    <source>
        <dbReference type="ARBA" id="ARBA00023015"/>
    </source>
</evidence>
<feature type="compositionally biased region" description="Basic and acidic residues" evidence="10">
    <location>
        <begin position="1"/>
        <end position="10"/>
    </location>
</feature>
<evidence type="ECO:0000313" key="12">
    <source>
        <dbReference type="EMBL" id="CBY21392.1"/>
    </source>
</evidence>
<feature type="domain" description="Transcriptional coactivator p15 (PC4) C-terminal" evidence="11">
    <location>
        <begin position="117"/>
        <end position="163"/>
    </location>
</feature>
<dbReference type="GO" id="GO:0060261">
    <property type="term" value="P:positive regulation of transcription initiation by RNA polymerase II"/>
    <property type="evidence" value="ECO:0007669"/>
    <property type="project" value="InterPro"/>
</dbReference>